<dbReference type="PROSITE" id="PS00018">
    <property type="entry name" value="EF_HAND_1"/>
    <property type="match status" value="1"/>
</dbReference>
<dbReference type="GO" id="GO:0005509">
    <property type="term" value="F:calcium ion binding"/>
    <property type="evidence" value="ECO:0007669"/>
    <property type="project" value="InterPro"/>
</dbReference>
<dbReference type="AlphaFoldDB" id="A0A545U2W0"/>
<dbReference type="InterPro" id="IPR018247">
    <property type="entry name" value="EF_Hand_1_Ca_BS"/>
</dbReference>
<keyword evidence="3" id="KW-1185">Reference proteome</keyword>
<proteinExistence type="predicted"/>
<comment type="caution">
    <text evidence="2">The sequence shown here is derived from an EMBL/GenBank/DDBJ whole genome shotgun (WGS) entry which is preliminary data.</text>
</comment>
<evidence type="ECO:0000313" key="2">
    <source>
        <dbReference type="EMBL" id="TQV83815.1"/>
    </source>
</evidence>
<evidence type="ECO:0000313" key="3">
    <source>
        <dbReference type="Proteomes" id="UP000315252"/>
    </source>
</evidence>
<sequence length="565" mass="61804">MRGLAFAVLIGVAAVSGDGPKAVAETSSERIGDYWVWQKVFRHAGRTKTEPEMVKAFAPFFTKAEMDGVPGISEQDHDLRVQQQSVRQRTNFVTRHWFPYDLNSDLVVTREEIDLVARSRAFKSFAQKSPLVMPTQEQLSQIQSEIAAEILKYFKGATDEISIKDANAMGDPNSQPDWAESLKRSFVPLDLDLDGDGMVSRAEFDASVRRAFADIDRDADGEIDDKELTGARERLHTMQMAGRKKAQRQKSRPMSGRQLANCRLPEIAPEQEFLFVSAGTGTVLTNVVLDDQEETARYKHLTIEPGRKKLVLALTGSRALIWRISGATERVAHVIVGSPPRSKRDPDNVKAAGVIGIESGKVTFAQAPYCVPYVASAEKAQEKQLAATLLQLAGREPGHSSFDAGAGTLALPSMQLDKTQDTENLLNLPDNGGAGALMWARFKGENPMGVVDVDPATVVTNGNADRRDLLPGEAGLAQLLDQGAIEPAAYNVSYLLGNSRVTRGMKPGSAGPAFLSDREIIWFPSHYRVLKKFRMPADLCGLGGPYFVKTPGVPEPDRGTCPQER</sequence>
<name>A0A545U2W0_9PROT</name>
<dbReference type="Gene3D" id="1.10.238.10">
    <property type="entry name" value="EF-hand"/>
    <property type="match status" value="1"/>
</dbReference>
<protein>
    <recommendedName>
        <fullName evidence="1">EF-hand domain-containing protein</fullName>
    </recommendedName>
</protein>
<reference evidence="2 3" key="1">
    <citation type="submission" date="2019-06" db="EMBL/GenBank/DDBJ databases">
        <title>Whole genome sequence for Rhodospirillaceae sp. R148.</title>
        <authorList>
            <person name="Wang G."/>
        </authorList>
    </citation>
    <scope>NUCLEOTIDE SEQUENCE [LARGE SCALE GENOMIC DNA]</scope>
    <source>
        <strain evidence="2 3">R148</strain>
    </source>
</reference>
<dbReference type="RefSeq" id="WP_142895050.1">
    <property type="nucleotide sequence ID" value="NZ_ML660052.1"/>
</dbReference>
<gene>
    <name evidence="2" type="ORF">FKG95_04340</name>
</gene>
<dbReference type="OrthoDB" id="8360028at2"/>
<dbReference type="SUPFAM" id="SSF47473">
    <property type="entry name" value="EF-hand"/>
    <property type="match status" value="1"/>
</dbReference>
<dbReference type="Proteomes" id="UP000315252">
    <property type="component" value="Unassembled WGS sequence"/>
</dbReference>
<dbReference type="InterPro" id="IPR011992">
    <property type="entry name" value="EF-hand-dom_pair"/>
</dbReference>
<dbReference type="InterPro" id="IPR002048">
    <property type="entry name" value="EF_hand_dom"/>
</dbReference>
<accession>A0A545U2W0</accession>
<dbReference type="PROSITE" id="PS50222">
    <property type="entry name" value="EF_HAND_2"/>
    <property type="match status" value="1"/>
</dbReference>
<dbReference type="EMBL" id="VHSH01000001">
    <property type="protein sequence ID" value="TQV83815.1"/>
    <property type="molecule type" value="Genomic_DNA"/>
</dbReference>
<organism evidence="2 3">
    <name type="scientific">Denitrobaculum tricleocarpae</name>
    <dbReference type="NCBI Taxonomy" id="2591009"/>
    <lineage>
        <taxon>Bacteria</taxon>
        <taxon>Pseudomonadati</taxon>
        <taxon>Pseudomonadota</taxon>
        <taxon>Alphaproteobacteria</taxon>
        <taxon>Rhodospirillales</taxon>
        <taxon>Rhodospirillaceae</taxon>
        <taxon>Denitrobaculum</taxon>
    </lineage>
</organism>
<evidence type="ECO:0000259" key="1">
    <source>
        <dbReference type="PROSITE" id="PS50222"/>
    </source>
</evidence>
<feature type="domain" description="EF-hand" evidence="1">
    <location>
        <begin position="203"/>
        <end position="238"/>
    </location>
</feature>